<feature type="compositionally biased region" description="Basic residues" evidence="1">
    <location>
        <begin position="60"/>
        <end position="80"/>
    </location>
</feature>
<organism evidence="2 3">
    <name type="scientific">Micromonospora inyonensis</name>
    <dbReference type="NCBI Taxonomy" id="47866"/>
    <lineage>
        <taxon>Bacteria</taxon>
        <taxon>Bacillati</taxon>
        <taxon>Actinomycetota</taxon>
        <taxon>Actinomycetes</taxon>
        <taxon>Micromonosporales</taxon>
        <taxon>Micromonosporaceae</taxon>
        <taxon>Micromonospora</taxon>
    </lineage>
</organism>
<gene>
    <name evidence="2" type="ORF">GA0074694_4483</name>
</gene>
<proteinExistence type="predicted"/>
<dbReference type="Proteomes" id="UP000198906">
    <property type="component" value="Unassembled WGS sequence"/>
</dbReference>
<evidence type="ECO:0000313" key="2">
    <source>
        <dbReference type="EMBL" id="SCL26311.1"/>
    </source>
</evidence>
<dbReference type="AlphaFoldDB" id="A0A1C6SAE5"/>
<evidence type="ECO:0000256" key="1">
    <source>
        <dbReference type="SAM" id="MobiDB-lite"/>
    </source>
</evidence>
<dbReference type="STRING" id="47866.GA0074694_4483"/>
<evidence type="ECO:0000313" key="3">
    <source>
        <dbReference type="Proteomes" id="UP000198906"/>
    </source>
</evidence>
<dbReference type="EMBL" id="FMHU01000002">
    <property type="protein sequence ID" value="SCL26311.1"/>
    <property type="molecule type" value="Genomic_DNA"/>
</dbReference>
<accession>A0A1C6SAE5</accession>
<keyword evidence="3" id="KW-1185">Reference proteome</keyword>
<protein>
    <submittedName>
        <fullName evidence="2">Uncharacterized protein</fullName>
    </submittedName>
</protein>
<feature type="region of interest" description="Disordered" evidence="1">
    <location>
        <begin position="53"/>
        <end position="89"/>
    </location>
</feature>
<reference evidence="3" key="1">
    <citation type="submission" date="2016-06" db="EMBL/GenBank/DDBJ databases">
        <authorList>
            <person name="Varghese N."/>
        </authorList>
    </citation>
    <scope>NUCLEOTIDE SEQUENCE [LARGE SCALE GENOMIC DNA]</scope>
    <source>
        <strain evidence="3">DSM 46123</strain>
    </source>
</reference>
<name>A0A1C6SAE5_9ACTN</name>
<sequence>MLVMLHRPGMSPAAQTVLTDLGPRASEAAAALLRQAVEHSATARLSAEVDTVAGSLPGRPSHRLASRPGRCPRRRWRRGWPRCPAGWRG</sequence>